<gene>
    <name evidence="1" type="ORF">DWY38_00510</name>
</gene>
<proteinExistence type="predicted"/>
<dbReference type="AlphaFoldDB" id="A0A395V643"/>
<name>A0A395V643_9FIRM</name>
<comment type="caution">
    <text evidence="1">The sequence shown here is derived from an EMBL/GenBank/DDBJ whole genome shotgun (WGS) entry which is preliminary data.</text>
</comment>
<dbReference type="RefSeq" id="WP_117687964.1">
    <property type="nucleotide sequence ID" value="NZ_QRUJ01000001.1"/>
</dbReference>
<dbReference type="Proteomes" id="UP000266066">
    <property type="component" value="Unassembled WGS sequence"/>
</dbReference>
<reference evidence="1 2" key="1">
    <citation type="submission" date="2018-08" db="EMBL/GenBank/DDBJ databases">
        <title>A genome reference for cultivated species of the human gut microbiota.</title>
        <authorList>
            <person name="Zou Y."/>
            <person name="Xue W."/>
            <person name="Luo G."/>
        </authorList>
    </citation>
    <scope>NUCLEOTIDE SEQUENCE [LARGE SCALE GENOMIC DNA]</scope>
    <source>
        <strain evidence="1 2">AF25-15</strain>
    </source>
</reference>
<evidence type="ECO:0000313" key="1">
    <source>
        <dbReference type="EMBL" id="RGR56870.1"/>
    </source>
</evidence>
<protein>
    <submittedName>
        <fullName evidence="1">Uncharacterized protein</fullName>
    </submittedName>
</protein>
<accession>A0A395V643</accession>
<evidence type="ECO:0000313" key="2">
    <source>
        <dbReference type="Proteomes" id="UP000266066"/>
    </source>
</evidence>
<organism evidence="1 2">
    <name type="scientific">Agathobacter rectalis</name>
    <dbReference type="NCBI Taxonomy" id="39491"/>
    <lineage>
        <taxon>Bacteria</taxon>
        <taxon>Bacillati</taxon>
        <taxon>Bacillota</taxon>
        <taxon>Clostridia</taxon>
        <taxon>Lachnospirales</taxon>
        <taxon>Lachnospiraceae</taxon>
        <taxon>Agathobacter</taxon>
    </lineage>
</organism>
<dbReference type="EMBL" id="QRUJ01000001">
    <property type="protein sequence ID" value="RGR56870.1"/>
    <property type="molecule type" value="Genomic_DNA"/>
</dbReference>
<sequence>MAREELKTIEGWHKSGCNSWDEYCKPGDMVDQGVADYFLDILPPRTMTRDYFQVGEPHSHAINPKTMKNCDTYATFAVRGKEIWEYCGNCFPHMCVDVEKFKKRDSVQAFLHETYKLVCGIAQAPRPHIFCKDGFEMSVQAGDGLYCEPRVNLESGEYATCEVGYPSQKEELLMPYIEDPTEPTKAVYPYVPVEVIEQVIEKHGGWFDARIPFA</sequence>